<evidence type="ECO:0000256" key="1">
    <source>
        <dbReference type="ARBA" id="ARBA00005382"/>
    </source>
</evidence>
<evidence type="ECO:0000313" key="7">
    <source>
        <dbReference type="EMBL" id="HJG30089.1"/>
    </source>
</evidence>
<dbReference type="Pfam" id="PF17189">
    <property type="entry name" value="Glyco_hydro_30C"/>
    <property type="match status" value="1"/>
</dbReference>
<dbReference type="SUPFAM" id="SSF51445">
    <property type="entry name" value="(Trans)glycosidases"/>
    <property type="match status" value="1"/>
</dbReference>
<proteinExistence type="inferred from homology"/>
<evidence type="ECO:0000256" key="2">
    <source>
        <dbReference type="ARBA" id="ARBA00022729"/>
    </source>
</evidence>
<dbReference type="PANTHER" id="PTHR11069:SF23">
    <property type="entry name" value="LYSOSOMAL ACID GLUCOSYLCERAMIDASE"/>
    <property type="match status" value="1"/>
</dbReference>
<dbReference type="GO" id="GO:0016020">
    <property type="term" value="C:membrane"/>
    <property type="evidence" value="ECO:0007669"/>
    <property type="project" value="GOC"/>
</dbReference>
<dbReference type="InterPro" id="IPR013780">
    <property type="entry name" value="Glyco_hydro_b"/>
</dbReference>
<accession>A0A921IMM3</accession>
<comment type="caution">
    <text evidence="7">The sequence shown here is derived from an EMBL/GenBank/DDBJ whole genome shotgun (WGS) entry which is preliminary data.</text>
</comment>
<keyword evidence="3 4" id="KW-0378">Hydrolase</keyword>
<dbReference type="Proteomes" id="UP000746751">
    <property type="component" value="Unassembled WGS sequence"/>
</dbReference>
<organism evidence="7 8">
    <name type="scientific">Collinsella ihumii</name>
    <dbReference type="NCBI Taxonomy" id="1720204"/>
    <lineage>
        <taxon>Bacteria</taxon>
        <taxon>Bacillati</taxon>
        <taxon>Actinomycetota</taxon>
        <taxon>Coriobacteriia</taxon>
        <taxon>Coriobacteriales</taxon>
        <taxon>Coriobacteriaceae</taxon>
        <taxon>Collinsella</taxon>
    </lineage>
</organism>
<dbReference type="InterPro" id="IPR001139">
    <property type="entry name" value="Glyco_hydro_30"/>
</dbReference>
<dbReference type="InterPro" id="IPR017853">
    <property type="entry name" value="GH"/>
</dbReference>
<reference evidence="7" key="2">
    <citation type="submission" date="2021-09" db="EMBL/GenBank/DDBJ databases">
        <authorList>
            <person name="Gilroy R."/>
        </authorList>
    </citation>
    <scope>NUCLEOTIDE SEQUENCE</scope>
    <source>
        <strain evidence="7">ChiGjej2B2-7701</strain>
    </source>
</reference>
<evidence type="ECO:0008006" key="9">
    <source>
        <dbReference type="Google" id="ProtNLM"/>
    </source>
</evidence>
<evidence type="ECO:0000259" key="6">
    <source>
        <dbReference type="Pfam" id="PF17189"/>
    </source>
</evidence>
<keyword evidence="2" id="KW-0732">Signal</keyword>
<dbReference type="PANTHER" id="PTHR11069">
    <property type="entry name" value="GLUCOSYLCERAMIDASE"/>
    <property type="match status" value="1"/>
</dbReference>
<dbReference type="InterPro" id="IPR033453">
    <property type="entry name" value="Glyco_hydro_30_TIM-barrel"/>
</dbReference>
<evidence type="ECO:0000256" key="3">
    <source>
        <dbReference type="ARBA" id="ARBA00022801"/>
    </source>
</evidence>
<dbReference type="Gene3D" id="3.20.20.80">
    <property type="entry name" value="Glycosidases"/>
    <property type="match status" value="1"/>
</dbReference>
<name>A0A921IMM3_9ACTN</name>
<evidence type="ECO:0000313" key="8">
    <source>
        <dbReference type="Proteomes" id="UP000746751"/>
    </source>
</evidence>
<dbReference type="Pfam" id="PF02055">
    <property type="entry name" value="Glyco_hydro_30"/>
    <property type="match status" value="1"/>
</dbReference>
<reference evidence="7" key="1">
    <citation type="journal article" date="2021" name="PeerJ">
        <title>Extensive microbial diversity within the chicken gut microbiome revealed by metagenomics and culture.</title>
        <authorList>
            <person name="Gilroy R."/>
            <person name="Ravi A."/>
            <person name="Getino M."/>
            <person name="Pursley I."/>
            <person name="Horton D.L."/>
            <person name="Alikhan N.F."/>
            <person name="Baker D."/>
            <person name="Gharbi K."/>
            <person name="Hall N."/>
            <person name="Watson M."/>
            <person name="Adriaenssens E.M."/>
            <person name="Foster-Nyarko E."/>
            <person name="Jarju S."/>
            <person name="Secka A."/>
            <person name="Antonio M."/>
            <person name="Oren A."/>
            <person name="Chaudhuri R.R."/>
            <person name="La Ragione R."/>
            <person name="Hildebrand F."/>
            <person name="Pallen M.J."/>
        </authorList>
    </citation>
    <scope>NUCLEOTIDE SEQUENCE</scope>
    <source>
        <strain evidence="7">ChiGjej2B2-7701</strain>
    </source>
</reference>
<dbReference type="EMBL" id="DYVF01000013">
    <property type="protein sequence ID" value="HJG30089.1"/>
    <property type="molecule type" value="Genomic_DNA"/>
</dbReference>
<gene>
    <name evidence="7" type="ORF">K8U80_01700</name>
</gene>
<dbReference type="AlphaFoldDB" id="A0A921IMM3"/>
<dbReference type="GO" id="GO:0006680">
    <property type="term" value="P:glucosylceramide catabolic process"/>
    <property type="evidence" value="ECO:0007669"/>
    <property type="project" value="TreeGrafter"/>
</dbReference>
<sequence>MRRYITTADGSRSHEVSELSWIADESSEERQIVCYPQHLRQRIIGFGGALTEASARVFASMPAELQDEALLRCFGPAARGGNAYTFCRTHLQSCDFACGTYAYVSRPRRGRPVLDTFSIGRDQSLLIPFIRCCMALQPDLTLVAAPWSPPAFMKTNRSMCRGGKLKPESYSDWAQVLARAVSAWRAEGMPLAYLSVQNEPMATQTWDSCIYTAAEEARFAAQHLLPALDANGVGDVKLLAWDHNKERLIARAGDIACTLKEMHKAVDDVFSGFAFHWYTGDHFEAIRVLRDLYPEMELIHTEGCAAFSADDSAAQAADAEHYAHDMIGDLDAGANGYIDWNILLDEQGGPNHVGNYCDAPLMYDRSARRLVVNRSFDYIGHMTRYIKPGAQVFPTSSYTAALETLGARNPDGTHVLVVLNRGGSRHRATLRTGSDTAHISVPAHSIQTIVW</sequence>
<feature type="domain" description="Glycosyl hydrolase family 30 beta sandwich" evidence="6">
    <location>
        <begin position="394"/>
        <end position="449"/>
    </location>
</feature>
<feature type="domain" description="Glycosyl hydrolase family 30 TIM-barrel" evidence="5">
    <location>
        <begin position="43"/>
        <end position="386"/>
    </location>
</feature>
<dbReference type="InterPro" id="IPR033452">
    <property type="entry name" value="GH30_C"/>
</dbReference>
<evidence type="ECO:0000259" key="5">
    <source>
        <dbReference type="Pfam" id="PF02055"/>
    </source>
</evidence>
<dbReference type="GO" id="GO:0004348">
    <property type="term" value="F:glucosylceramidase activity"/>
    <property type="evidence" value="ECO:0007669"/>
    <property type="project" value="InterPro"/>
</dbReference>
<keyword evidence="4" id="KW-0326">Glycosidase</keyword>
<protein>
    <recommendedName>
        <fullName evidence="9">Glucosylceramidase</fullName>
    </recommendedName>
</protein>
<evidence type="ECO:0000256" key="4">
    <source>
        <dbReference type="RuleBase" id="RU361188"/>
    </source>
</evidence>
<comment type="similarity">
    <text evidence="1 4">Belongs to the glycosyl hydrolase 30 family.</text>
</comment>
<dbReference type="Gene3D" id="2.60.40.1180">
    <property type="entry name" value="Golgi alpha-mannosidase II"/>
    <property type="match status" value="1"/>
</dbReference>